<feature type="chain" id="PRO_5046481640" evidence="1">
    <location>
        <begin position="23"/>
        <end position="49"/>
    </location>
</feature>
<protein>
    <submittedName>
        <fullName evidence="2">Uncharacterized protein</fullName>
    </submittedName>
</protein>
<dbReference type="RefSeq" id="WP_408157187.1">
    <property type="nucleotide sequence ID" value="NZ_JAQQFM010000004.1"/>
</dbReference>
<comment type="caution">
    <text evidence="2">The sequence shown here is derived from an EMBL/GenBank/DDBJ whole genome shotgun (WGS) entry which is preliminary data.</text>
</comment>
<sequence length="49" mass="5247">MRTYITSAVIVAGLFASTGAYAAEIVMPQGIDWAMWSEWLREAAGSLPG</sequence>
<proteinExistence type="predicted"/>
<name>A0ABW9A834_9BURK</name>
<keyword evidence="3" id="KW-1185">Reference proteome</keyword>
<keyword evidence="1" id="KW-0732">Signal</keyword>
<evidence type="ECO:0000313" key="2">
    <source>
        <dbReference type="EMBL" id="MFL9924487.1"/>
    </source>
</evidence>
<reference evidence="2 3" key="1">
    <citation type="journal article" date="2024" name="Chem. Sci.">
        <title>Discovery of megapolipeptins by genome mining of a Burkholderiales bacteria collection.</title>
        <authorList>
            <person name="Paulo B.S."/>
            <person name="Recchia M.J.J."/>
            <person name="Lee S."/>
            <person name="Fergusson C.H."/>
            <person name="Romanowski S.B."/>
            <person name="Hernandez A."/>
            <person name="Krull N."/>
            <person name="Liu D.Y."/>
            <person name="Cavanagh H."/>
            <person name="Bos A."/>
            <person name="Gray C.A."/>
            <person name="Murphy B.T."/>
            <person name="Linington R.G."/>
            <person name="Eustaquio A.S."/>
        </authorList>
    </citation>
    <scope>NUCLEOTIDE SEQUENCE [LARGE SCALE GENOMIC DNA]</scope>
    <source>
        <strain evidence="2 3">RL21-008-BIB-A</strain>
    </source>
</reference>
<feature type="signal peptide" evidence="1">
    <location>
        <begin position="1"/>
        <end position="22"/>
    </location>
</feature>
<evidence type="ECO:0000256" key="1">
    <source>
        <dbReference type="SAM" id="SignalP"/>
    </source>
</evidence>
<organism evidence="2 3">
    <name type="scientific">Herbaspirillum lusitanum</name>
    <dbReference type="NCBI Taxonomy" id="213312"/>
    <lineage>
        <taxon>Bacteria</taxon>
        <taxon>Pseudomonadati</taxon>
        <taxon>Pseudomonadota</taxon>
        <taxon>Betaproteobacteria</taxon>
        <taxon>Burkholderiales</taxon>
        <taxon>Oxalobacteraceae</taxon>
        <taxon>Herbaspirillum</taxon>
    </lineage>
</organism>
<accession>A0ABW9A834</accession>
<evidence type="ECO:0000313" key="3">
    <source>
        <dbReference type="Proteomes" id="UP001629246"/>
    </source>
</evidence>
<dbReference type="Proteomes" id="UP001629246">
    <property type="component" value="Unassembled WGS sequence"/>
</dbReference>
<gene>
    <name evidence="2" type="ORF">PQR62_09435</name>
</gene>
<dbReference type="EMBL" id="JAQQFM010000004">
    <property type="protein sequence ID" value="MFL9924487.1"/>
    <property type="molecule type" value="Genomic_DNA"/>
</dbReference>